<sequence length="312" mass="36061">MLIMSTRPEYRVPKMRWTAEEARKSIDDYKPETIEALQKWLQENPHYPPTSEESLILFAHSCYYDVEKTKACIDSCYNLKSATPEFFQKRDVDKYAEVRHILGVTDNAVFPTMTPSGYQIIFHRLSQYEPSKYVFADGVKVLNMTMESARCLTGPAKGYFILFDMTGVKLGHLTRLNLGLLKKFFMFIQEANPVRLKGIHVINTMPIVDKIMFLIKPFMKKELHSILHFYSSSEMEKLYEVIPKECLPSDFGGSLGKTVAELHARNTEVLKDLKDIWNDDETLVIDESKRPSKKGKKAREDAMPDIRKLDLD</sequence>
<dbReference type="Gene3D" id="3.40.525.10">
    <property type="entry name" value="CRAL-TRIO lipid binding domain"/>
    <property type="match status" value="1"/>
</dbReference>
<dbReference type="GO" id="GO:1902936">
    <property type="term" value="F:phosphatidylinositol bisphosphate binding"/>
    <property type="evidence" value="ECO:0007669"/>
    <property type="project" value="TreeGrafter"/>
</dbReference>
<evidence type="ECO:0000256" key="1">
    <source>
        <dbReference type="SAM" id="MobiDB-lite"/>
    </source>
</evidence>
<name>A0A9C6X604_FRAOC</name>
<feature type="region of interest" description="Disordered" evidence="1">
    <location>
        <begin position="288"/>
        <end position="312"/>
    </location>
</feature>
<dbReference type="GO" id="GO:0016020">
    <property type="term" value="C:membrane"/>
    <property type="evidence" value="ECO:0007669"/>
    <property type="project" value="TreeGrafter"/>
</dbReference>
<dbReference type="CDD" id="cd00170">
    <property type="entry name" value="SEC14"/>
    <property type="match status" value="1"/>
</dbReference>
<gene>
    <name evidence="4" type="primary">LOC113217891</name>
</gene>
<dbReference type="PANTHER" id="PTHR10174:SF213">
    <property type="entry name" value="CRAL-TRIO DOMAIN-CONTAINING PROTEIN"/>
    <property type="match status" value="1"/>
</dbReference>
<dbReference type="InterPro" id="IPR036865">
    <property type="entry name" value="CRAL-TRIO_dom_sf"/>
</dbReference>
<dbReference type="Pfam" id="PF00650">
    <property type="entry name" value="CRAL_TRIO"/>
    <property type="match status" value="1"/>
</dbReference>
<dbReference type="SUPFAM" id="SSF46938">
    <property type="entry name" value="CRAL/TRIO N-terminal domain"/>
    <property type="match status" value="1"/>
</dbReference>
<evidence type="ECO:0000313" key="3">
    <source>
        <dbReference type="Proteomes" id="UP000504606"/>
    </source>
</evidence>
<feature type="compositionally biased region" description="Basic and acidic residues" evidence="1">
    <location>
        <begin position="298"/>
        <end position="312"/>
    </location>
</feature>
<proteinExistence type="predicted"/>
<accession>A0A9C6X604</accession>
<dbReference type="InterPro" id="IPR036273">
    <property type="entry name" value="CRAL/TRIO_N_dom_sf"/>
</dbReference>
<dbReference type="PROSITE" id="PS50191">
    <property type="entry name" value="CRAL_TRIO"/>
    <property type="match status" value="1"/>
</dbReference>
<dbReference type="PRINTS" id="PR00180">
    <property type="entry name" value="CRETINALDHBP"/>
</dbReference>
<dbReference type="RefSeq" id="XP_052129782.1">
    <property type="nucleotide sequence ID" value="XM_052273822.1"/>
</dbReference>
<dbReference type="SUPFAM" id="SSF52087">
    <property type="entry name" value="CRAL/TRIO domain"/>
    <property type="match status" value="1"/>
</dbReference>
<dbReference type="InterPro" id="IPR001251">
    <property type="entry name" value="CRAL-TRIO_dom"/>
</dbReference>
<dbReference type="GeneID" id="113217891"/>
<dbReference type="AlphaFoldDB" id="A0A9C6X604"/>
<keyword evidence="3" id="KW-1185">Reference proteome</keyword>
<protein>
    <submittedName>
        <fullName evidence="4">Alpha-tocopherol transfer protein-like isoform X2</fullName>
    </submittedName>
</protein>
<dbReference type="Proteomes" id="UP000504606">
    <property type="component" value="Unplaced"/>
</dbReference>
<dbReference type="SMART" id="SM00516">
    <property type="entry name" value="SEC14"/>
    <property type="match status" value="1"/>
</dbReference>
<evidence type="ECO:0000259" key="2">
    <source>
        <dbReference type="PROSITE" id="PS50191"/>
    </source>
</evidence>
<evidence type="ECO:0000313" key="4">
    <source>
        <dbReference type="RefSeq" id="XP_052129782.1"/>
    </source>
</evidence>
<reference evidence="4" key="1">
    <citation type="submission" date="2025-08" db="UniProtKB">
        <authorList>
            <consortium name="RefSeq"/>
        </authorList>
    </citation>
    <scope>IDENTIFICATION</scope>
    <source>
        <tissue evidence="4">Whole organism</tissue>
    </source>
</reference>
<organism evidence="3 4">
    <name type="scientific">Frankliniella occidentalis</name>
    <name type="common">Western flower thrips</name>
    <name type="synonym">Euthrips occidentalis</name>
    <dbReference type="NCBI Taxonomy" id="133901"/>
    <lineage>
        <taxon>Eukaryota</taxon>
        <taxon>Metazoa</taxon>
        <taxon>Ecdysozoa</taxon>
        <taxon>Arthropoda</taxon>
        <taxon>Hexapoda</taxon>
        <taxon>Insecta</taxon>
        <taxon>Pterygota</taxon>
        <taxon>Neoptera</taxon>
        <taxon>Paraneoptera</taxon>
        <taxon>Thysanoptera</taxon>
        <taxon>Terebrantia</taxon>
        <taxon>Thripoidea</taxon>
        <taxon>Thripidae</taxon>
        <taxon>Frankliniella</taxon>
    </lineage>
</organism>
<dbReference type="PANTHER" id="PTHR10174">
    <property type="entry name" value="ALPHA-TOCOPHEROL TRANSFER PROTEIN-RELATED"/>
    <property type="match status" value="1"/>
</dbReference>
<feature type="domain" description="CRAL-TRIO" evidence="2">
    <location>
        <begin position="91"/>
        <end position="259"/>
    </location>
</feature>